<protein>
    <submittedName>
        <fullName evidence="2">Accessory factor UbiK family protein</fullName>
    </submittedName>
</protein>
<dbReference type="Proteomes" id="UP000597459">
    <property type="component" value="Unassembled WGS sequence"/>
</dbReference>
<dbReference type="AlphaFoldDB" id="A0A967EI29"/>
<reference evidence="2" key="1">
    <citation type="submission" date="2019-11" db="EMBL/GenBank/DDBJ databases">
        <title>Description of new Acetobacter species.</title>
        <authorList>
            <person name="Cleenwerck I."/>
            <person name="Sombolestani A.S."/>
        </authorList>
    </citation>
    <scope>NUCLEOTIDE SEQUENCE</scope>
    <source>
        <strain evidence="2">LMG 1626</strain>
    </source>
</reference>
<dbReference type="EMBL" id="WOTH01000001">
    <property type="protein sequence ID" value="NHO52539.1"/>
    <property type="molecule type" value="Genomic_DNA"/>
</dbReference>
<proteinExistence type="predicted"/>
<accession>A0A967EI29</accession>
<dbReference type="Pfam" id="PF04380">
    <property type="entry name" value="BMFP"/>
    <property type="match status" value="1"/>
</dbReference>
<keyword evidence="3" id="KW-1185">Reference proteome</keyword>
<sequence length="116" mass="12357">MSDRPRFFDDLAGVAGGAFSALAGVKEEINTLVRSRVDEVLGQLQVVRREEFEVIRELAANARAASEDAEQRIGALERRVADLEEAQTAPAHATGKATPDSGEATGWSGDSSAFPN</sequence>
<name>A0A967EI29_9PROT</name>
<comment type="caution">
    <text evidence="2">The sequence shown here is derived from an EMBL/GenBank/DDBJ whole genome shotgun (WGS) entry which is preliminary data.</text>
</comment>
<dbReference type="RefSeq" id="WP_166312665.1">
    <property type="nucleotide sequence ID" value="NZ_WOTH01000001.1"/>
</dbReference>
<dbReference type="InterPro" id="IPR007475">
    <property type="entry name" value="UbiK"/>
</dbReference>
<evidence type="ECO:0000313" key="2">
    <source>
        <dbReference type="EMBL" id="NHO52539.1"/>
    </source>
</evidence>
<gene>
    <name evidence="2" type="ORF">GOB87_00975</name>
</gene>
<feature type="region of interest" description="Disordered" evidence="1">
    <location>
        <begin position="82"/>
        <end position="116"/>
    </location>
</feature>
<evidence type="ECO:0000256" key="1">
    <source>
        <dbReference type="SAM" id="MobiDB-lite"/>
    </source>
</evidence>
<evidence type="ECO:0000313" key="3">
    <source>
        <dbReference type="Proteomes" id="UP000597459"/>
    </source>
</evidence>
<organism evidence="2 3">
    <name type="scientific">Acetobacter estunensis</name>
    <dbReference type="NCBI Taxonomy" id="104097"/>
    <lineage>
        <taxon>Bacteria</taxon>
        <taxon>Pseudomonadati</taxon>
        <taxon>Pseudomonadota</taxon>
        <taxon>Alphaproteobacteria</taxon>
        <taxon>Acetobacterales</taxon>
        <taxon>Acetobacteraceae</taxon>
        <taxon>Acetobacter</taxon>
    </lineage>
</organism>